<reference evidence="2" key="1">
    <citation type="submission" date="2016-10" db="EMBL/GenBank/DDBJ databases">
        <authorList>
            <person name="Varghese N."/>
            <person name="Submissions S."/>
        </authorList>
    </citation>
    <scope>NUCLEOTIDE SEQUENCE [LARGE SCALE GENOMIC DNA]</scope>
    <source>
        <strain evidence="2">CGMCC 1.10121</strain>
    </source>
</reference>
<dbReference type="OrthoDB" id="300230at2157"/>
<dbReference type="EMBL" id="FODV01000005">
    <property type="protein sequence ID" value="SEO78776.1"/>
    <property type="molecule type" value="Genomic_DNA"/>
</dbReference>
<proteinExistence type="predicted"/>
<dbReference type="RefSeq" id="WP_089824202.1">
    <property type="nucleotide sequence ID" value="NZ_FODV01000005.1"/>
</dbReference>
<dbReference type="Pfam" id="PF20127">
    <property type="entry name" value="DUF6517"/>
    <property type="match status" value="1"/>
</dbReference>
<dbReference type="AlphaFoldDB" id="A0A1H8SJT6"/>
<dbReference type="Proteomes" id="UP000199126">
    <property type="component" value="Unassembled WGS sequence"/>
</dbReference>
<protein>
    <submittedName>
        <fullName evidence="1">Uncharacterized protein</fullName>
    </submittedName>
</protein>
<sequence length="195" mass="21612">MSSTPAVPTELLDGWRLVDERTETPFDVTFVTVTAHTTVYEDPDLAAALREQTGVDGPGRFFLTSHVVLRPQPPESEALRRLVTDRVAQDFAGRLRDRGFTSVEQTSQRSFSVDGADARLAAYEGAYPLGDGVELRVQGWLAVWQVDGDFLLAGGAYPTHVHDPAGETTDAVREQLSPQRFRDELFELIRAVERP</sequence>
<organism evidence="1 2">
    <name type="scientific">Halogranum amylolyticum</name>
    <dbReference type="NCBI Taxonomy" id="660520"/>
    <lineage>
        <taxon>Archaea</taxon>
        <taxon>Methanobacteriati</taxon>
        <taxon>Methanobacteriota</taxon>
        <taxon>Stenosarchaea group</taxon>
        <taxon>Halobacteria</taxon>
        <taxon>Halobacteriales</taxon>
        <taxon>Haloferacaceae</taxon>
    </lineage>
</organism>
<dbReference type="InterPro" id="IPR045396">
    <property type="entry name" value="DUF6517"/>
</dbReference>
<evidence type="ECO:0000313" key="1">
    <source>
        <dbReference type="EMBL" id="SEO78776.1"/>
    </source>
</evidence>
<evidence type="ECO:0000313" key="2">
    <source>
        <dbReference type="Proteomes" id="UP000199126"/>
    </source>
</evidence>
<name>A0A1H8SJT6_9EURY</name>
<keyword evidence="2" id="KW-1185">Reference proteome</keyword>
<gene>
    <name evidence="1" type="ORF">SAMN04487948_105141</name>
</gene>
<accession>A0A1H8SJT6</accession>